<dbReference type="Proteomes" id="UP000054485">
    <property type="component" value="Unassembled WGS sequence"/>
</dbReference>
<evidence type="ECO:0000313" key="1">
    <source>
        <dbReference type="EMBL" id="KIK35852.1"/>
    </source>
</evidence>
<gene>
    <name evidence="1" type="ORF">CY34DRAFT_95396</name>
</gene>
<dbReference type="EMBL" id="KN835583">
    <property type="protein sequence ID" value="KIK35852.1"/>
    <property type="molecule type" value="Genomic_DNA"/>
</dbReference>
<reference evidence="2" key="2">
    <citation type="submission" date="2015-01" db="EMBL/GenBank/DDBJ databases">
        <title>Evolutionary Origins and Diversification of the Mycorrhizal Mutualists.</title>
        <authorList>
            <consortium name="DOE Joint Genome Institute"/>
            <consortium name="Mycorrhizal Genomics Consortium"/>
            <person name="Kohler A."/>
            <person name="Kuo A."/>
            <person name="Nagy L.G."/>
            <person name="Floudas D."/>
            <person name="Copeland A."/>
            <person name="Barry K.W."/>
            <person name="Cichocki N."/>
            <person name="Veneault-Fourrey C."/>
            <person name="LaButti K."/>
            <person name="Lindquist E.A."/>
            <person name="Lipzen A."/>
            <person name="Lundell T."/>
            <person name="Morin E."/>
            <person name="Murat C."/>
            <person name="Riley R."/>
            <person name="Ohm R."/>
            <person name="Sun H."/>
            <person name="Tunlid A."/>
            <person name="Henrissat B."/>
            <person name="Grigoriev I.V."/>
            <person name="Hibbett D.S."/>
            <person name="Martin F."/>
        </authorList>
    </citation>
    <scope>NUCLEOTIDE SEQUENCE [LARGE SCALE GENOMIC DNA]</scope>
    <source>
        <strain evidence="2">UH-Slu-Lm8-n1</strain>
    </source>
</reference>
<name>A0A0D0ANH8_9AGAM</name>
<protein>
    <submittedName>
        <fullName evidence="1">Uncharacterized protein</fullName>
    </submittedName>
</protein>
<dbReference type="AlphaFoldDB" id="A0A0D0ANH8"/>
<organism evidence="1 2">
    <name type="scientific">Suillus luteus UH-Slu-Lm8-n1</name>
    <dbReference type="NCBI Taxonomy" id="930992"/>
    <lineage>
        <taxon>Eukaryota</taxon>
        <taxon>Fungi</taxon>
        <taxon>Dikarya</taxon>
        <taxon>Basidiomycota</taxon>
        <taxon>Agaricomycotina</taxon>
        <taxon>Agaricomycetes</taxon>
        <taxon>Agaricomycetidae</taxon>
        <taxon>Boletales</taxon>
        <taxon>Suillineae</taxon>
        <taxon>Suillaceae</taxon>
        <taxon>Suillus</taxon>
    </lineage>
</organism>
<dbReference type="InParanoid" id="A0A0D0ANH8"/>
<evidence type="ECO:0000313" key="2">
    <source>
        <dbReference type="Proteomes" id="UP000054485"/>
    </source>
</evidence>
<feature type="non-terminal residue" evidence="1">
    <location>
        <position position="1"/>
    </location>
</feature>
<keyword evidence="2" id="KW-1185">Reference proteome</keyword>
<dbReference type="HOGENOM" id="CLU_2948389_0_0_1"/>
<reference evidence="1 2" key="1">
    <citation type="submission" date="2014-04" db="EMBL/GenBank/DDBJ databases">
        <authorList>
            <consortium name="DOE Joint Genome Institute"/>
            <person name="Kuo A."/>
            <person name="Ruytinx J."/>
            <person name="Rineau F."/>
            <person name="Colpaert J."/>
            <person name="Kohler A."/>
            <person name="Nagy L.G."/>
            <person name="Floudas D."/>
            <person name="Copeland A."/>
            <person name="Barry K.W."/>
            <person name="Cichocki N."/>
            <person name="Veneault-Fourrey C."/>
            <person name="LaButti K."/>
            <person name="Lindquist E.A."/>
            <person name="Lipzen A."/>
            <person name="Lundell T."/>
            <person name="Morin E."/>
            <person name="Murat C."/>
            <person name="Sun H."/>
            <person name="Tunlid A."/>
            <person name="Henrissat B."/>
            <person name="Grigoriev I.V."/>
            <person name="Hibbett D.S."/>
            <person name="Martin F."/>
            <person name="Nordberg H.P."/>
            <person name="Cantor M.N."/>
            <person name="Hua S.X."/>
        </authorList>
    </citation>
    <scope>NUCLEOTIDE SEQUENCE [LARGE SCALE GENOMIC DNA]</scope>
    <source>
        <strain evidence="1 2">UH-Slu-Lm8-n1</strain>
    </source>
</reference>
<accession>A0A0D0ANH8</accession>
<sequence>ELPDNFQDIYISIFSGTSSNNTYTHCKCKLIQSIWALLLDNKFMHTYKYAGYSVTLIFLI</sequence>
<proteinExistence type="predicted"/>